<gene>
    <name evidence="5" type="ORF">T551_00805</name>
</gene>
<keyword evidence="6" id="KW-1185">Reference proteome</keyword>
<evidence type="ECO:0000259" key="4">
    <source>
        <dbReference type="Pfam" id="PF03364"/>
    </source>
</evidence>
<dbReference type="CDD" id="cd07813">
    <property type="entry name" value="COQ10p_like"/>
    <property type="match status" value="1"/>
</dbReference>
<dbReference type="VEuPathDB" id="FungiDB:T551_00805"/>
<organism evidence="5 6">
    <name type="scientific">Pneumocystis jirovecii (strain RU7)</name>
    <name type="common">Human pneumocystis pneumonia agent</name>
    <dbReference type="NCBI Taxonomy" id="1408657"/>
    <lineage>
        <taxon>Eukaryota</taxon>
        <taxon>Fungi</taxon>
        <taxon>Dikarya</taxon>
        <taxon>Ascomycota</taxon>
        <taxon>Taphrinomycotina</taxon>
        <taxon>Pneumocystomycetes</taxon>
        <taxon>Pneumocystaceae</taxon>
        <taxon>Pneumocystis</taxon>
    </lineage>
</organism>
<name>A0A0W4ZUR9_PNEJ7</name>
<evidence type="ECO:0000256" key="2">
    <source>
        <dbReference type="ARBA" id="ARBA00011814"/>
    </source>
</evidence>
<accession>A0A0W4ZUR9</accession>
<dbReference type="InterPro" id="IPR023393">
    <property type="entry name" value="START-like_dom_sf"/>
</dbReference>
<comment type="similarity">
    <text evidence="1">Belongs to the COQ10 family.</text>
</comment>
<dbReference type="RefSeq" id="XP_018230815.1">
    <property type="nucleotide sequence ID" value="XM_018373069.1"/>
</dbReference>
<comment type="function">
    <text evidence="3">Required for the function of coenzyme Q in the respiratory chain. May serve as a chaperone or may be involved in the transport of Q6 from its site of synthesis to the catalytic sites of the respiratory complexes.</text>
</comment>
<dbReference type="GO" id="GO:0048039">
    <property type="term" value="F:ubiquinone binding"/>
    <property type="evidence" value="ECO:0007669"/>
    <property type="project" value="InterPro"/>
</dbReference>
<dbReference type="EMBL" id="LFWA01000003">
    <property type="protein sequence ID" value="KTW32123.1"/>
    <property type="molecule type" value="Genomic_DNA"/>
</dbReference>
<comment type="subunit">
    <text evidence="2">Interacts with coenzyme Q.</text>
</comment>
<evidence type="ECO:0000256" key="1">
    <source>
        <dbReference type="ARBA" id="ARBA00006885"/>
    </source>
</evidence>
<evidence type="ECO:0000313" key="5">
    <source>
        <dbReference type="EMBL" id="KTW32123.1"/>
    </source>
</evidence>
<dbReference type="GO" id="GO:0045333">
    <property type="term" value="P:cellular respiration"/>
    <property type="evidence" value="ECO:0007669"/>
    <property type="project" value="InterPro"/>
</dbReference>
<dbReference type="Gene3D" id="3.30.530.20">
    <property type="match status" value="1"/>
</dbReference>
<dbReference type="GO" id="GO:0005739">
    <property type="term" value="C:mitochondrion"/>
    <property type="evidence" value="ECO:0007669"/>
    <property type="project" value="TreeGrafter"/>
</dbReference>
<protein>
    <recommendedName>
        <fullName evidence="4">Coenzyme Q-binding protein COQ10 START domain-containing protein</fullName>
    </recommendedName>
</protein>
<feature type="domain" description="Coenzyme Q-binding protein COQ10 START" evidence="4">
    <location>
        <begin position="50"/>
        <end position="182"/>
    </location>
</feature>
<dbReference type="InterPro" id="IPR044996">
    <property type="entry name" value="COQ10-like"/>
</dbReference>
<evidence type="ECO:0000313" key="6">
    <source>
        <dbReference type="Proteomes" id="UP000053447"/>
    </source>
</evidence>
<dbReference type="PANTHER" id="PTHR12901">
    <property type="entry name" value="SPERM PROTEIN HOMOLOG"/>
    <property type="match status" value="1"/>
</dbReference>
<dbReference type="SUPFAM" id="SSF55961">
    <property type="entry name" value="Bet v1-like"/>
    <property type="match status" value="1"/>
</dbReference>
<dbReference type="GeneID" id="28939324"/>
<dbReference type="STRING" id="1408657.A0A0W4ZUR9"/>
<reference evidence="6" key="1">
    <citation type="journal article" date="2016" name="Nat. Commun.">
        <title>Genome analysis of three Pneumocystis species reveals adaptation mechanisms to life exclusively in mammalian hosts.</title>
        <authorList>
            <person name="Ma L."/>
            <person name="Chen Z."/>
            <person name="Huang D.W."/>
            <person name="Kutty G."/>
            <person name="Ishihara M."/>
            <person name="Wang H."/>
            <person name="Abouelleil A."/>
            <person name="Bishop L."/>
            <person name="Davey E."/>
            <person name="Deng R."/>
            <person name="Deng X."/>
            <person name="Fan L."/>
            <person name="Fantoni G."/>
            <person name="Fitzgerald M."/>
            <person name="Gogineni E."/>
            <person name="Goldberg J.M."/>
            <person name="Handley G."/>
            <person name="Hu X."/>
            <person name="Huber C."/>
            <person name="Jiao X."/>
            <person name="Jones K."/>
            <person name="Levin J.Z."/>
            <person name="Liu Y."/>
            <person name="Macdonald P."/>
            <person name="Melnikov A."/>
            <person name="Raley C."/>
            <person name="Sassi M."/>
            <person name="Sherman B.T."/>
            <person name="Song X."/>
            <person name="Sykes S."/>
            <person name="Tran B."/>
            <person name="Walsh L."/>
            <person name="Xia Y."/>
            <person name="Yang J."/>
            <person name="Young S."/>
            <person name="Zeng Q."/>
            <person name="Zheng X."/>
            <person name="Stephens R."/>
            <person name="Nusbaum C."/>
            <person name="Birren B.W."/>
            <person name="Azadi P."/>
            <person name="Lempicki R.A."/>
            <person name="Cuomo C.A."/>
            <person name="Kovacs J.A."/>
        </authorList>
    </citation>
    <scope>NUCLEOTIDE SEQUENCE [LARGE SCALE GENOMIC DNA]</scope>
    <source>
        <strain evidence="6">RU7</strain>
    </source>
</reference>
<sequence>MYILHSNGILFQKKINLKKIFIFKFLLIQKHSFLNSTNKSEIFSTYRILQYKKSLVFSVISDVDSYSTFIPYCLTSKVTKRNKDGLPQTADLRIGWKKYDEIFTSEISYLSYDCIIVANASNHPLFHKLQATWYLKDIKTANSSEKKTKISLILNCKFSNPLHTMISIAAIPTISTLIINAFETRIKHIAKAS</sequence>
<dbReference type="OrthoDB" id="292693at2759"/>
<dbReference type="AlphaFoldDB" id="A0A0W4ZUR9"/>
<evidence type="ECO:0000256" key="3">
    <source>
        <dbReference type="ARBA" id="ARBA00024947"/>
    </source>
</evidence>
<comment type="caution">
    <text evidence="5">The sequence shown here is derived from an EMBL/GenBank/DDBJ whole genome shotgun (WGS) entry which is preliminary data.</text>
</comment>
<dbReference type="Proteomes" id="UP000053447">
    <property type="component" value="Unassembled WGS sequence"/>
</dbReference>
<dbReference type="Pfam" id="PF03364">
    <property type="entry name" value="Polyketide_cyc"/>
    <property type="match status" value="1"/>
</dbReference>
<dbReference type="PANTHER" id="PTHR12901:SF10">
    <property type="entry name" value="COENZYME Q-BINDING PROTEIN COQ10, MITOCHONDRIAL"/>
    <property type="match status" value="1"/>
</dbReference>
<proteinExistence type="inferred from homology"/>
<dbReference type="InterPro" id="IPR005031">
    <property type="entry name" value="COQ10_START"/>
</dbReference>